<keyword evidence="2" id="KW-1185">Reference proteome</keyword>
<organism evidence="1 2">
    <name type="scientific">Coniosporium tulheliwenetii</name>
    <dbReference type="NCBI Taxonomy" id="3383036"/>
    <lineage>
        <taxon>Eukaryota</taxon>
        <taxon>Fungi</taxon>
        <taxon>Dikarya</taxon>
        <taxon>Ascomycota</taxon>
        <taxon>Pezizomycotina</taxon>
        <taxon>Dothideomycetes</taxon>
        <taxon>Dothideomycetes incertae sedis</taxon>
        <taxon>Coniosporium</taxon>
    </lineage>
</organism>
<evidence type="ECO:0000313" key="1">
    <source>
        <dbReference type="EMBL" id="KAJ9643419.1"/>
    </source>
</evidence>
<proteinExistence type="predicted"/>
<gene>
    <name evidence="1" type="ORF">H2199_004098</name>
</gene>
<reference evidence="1" key="1">
    <citation type="submission" date="2022-10" db="EMBL/GenBank/DDBJ databases">
        <title>Culturing micro-colonial fungi from biological soil crusts in the Mojave desert and describing Neophaeococcomyces mojavensis, and introducing the new genera and species Taxawa tesnikishii.</title>
        <authorList>
            <person name="Kurbessoian T."/>
            <person name="Stajich J.E."/>
        </authorList>
    </citation>
    <scope>NUCLEOTIDE SEQUENCE</scope>
    <source>
        <strain evidence="1">JES_115</strain>
    </source>
</reference>
<evidence type="ECO:0000313" key="2">
    <source>
        <dbReference type="Proteomes" id="UP001172680"/>
    </source>
</evidence>
<name>A0ACC2Z7X4_9PEZI</name>
<dbReference type="EMBL" id="JAPDRP010000011">
    <property type="protein sequence ID" value="KAJ9643419.1"/>
    <property type="molecule type" value="Genomic_DNA"/>
</dbReference>
<dbReference type="Proteomes" id="UP001172680">
    <property type="component" value="Unassembled WGS sequence"/>
</dbReference>
<protein>
    <submittedName>
        <fullName evidence="1">Uncharacterized protein</fullName>
    </submittedName>
</protein>
<sequence>MSDSAVLVARYLKTNGYDETLCAFIKEAGLKPNAGSVSKGDLTIEQILREKQSFDLSVRFEKTAIDDEDKAWRKPSPSNPSIVESLPTSSNVLHISADRLALGGSDARSIITATTADRRLNFIDPDGPEFRMLKSLTYLQDSPILSCLVLQQRYVVCTGMSGKIIVFDCHNDAIVDERRDHTKYAVKVVGWLDQEGLWIATAGWDAKVLLYRVTLQDDAPSLGAPVASLTTATNPETLLFVEHPESSIPVLLLTRRDSTFMYYYTLPPLPIDSGQLPATLQLLGKQNLAPHSNAWVAFSPSAVAVCPTDRSMVAVATSTVPHMKLLIVRLLLPPIRPEGLTVPPNSADINVIPTSPVSILDRQDLSRPTQASQARVALAIQDREAAAILISCTTLAPQTQYSTPALAWRPDGSGVWVNSDDGVIRGIEASTGKIVANLEGHVAGSKVRCLWAGYVDGCNEDDKKEELLVSGGFDQRLILWRVERASDREHAIHEHS</sequence>
<accession>A0ACC2Z7X4</accession>
<comment type="caution">
    <text evidence="1">The sequence shown here is derived from an EMBL/GenBank/DDBJ whole genome shotgun (WGS) entry which is preliminary data.</text>
</comment>